<keyword evidence="1" id="KW-0997">Cell inner membrane</keyword>
<keyword evidence="1" id="KW-1003">Cell membrane</keyword>
<evidence type="ECO:0000313" key="5">
    <source>
        <dbReference type="Proteomes" id="UP000466863"/>
    </source>
</evidence>
<dbReference type="InterPro" id="IPR029044">
    <property type="entry name" value="Nucleotide-diphossugar_trans"/>
</dbReference>
<evidence type="ECO:0000256" key="2">
    <source>
        <dbReference type="ARBA" id="ARBA00038494"/>
    </source>
</evidence>
<dbReference type="EMBL" id="WIVV01000056">
    <property type="protein sequence ID" value="MQU43488.1"/>
    <property type="molecule type" value="Genomic_DNA"/>
</dbReference>
<dbReference type="Gene3D" id="3.90.550.10">
    <property type="entry name" value="Spore Coat Polysaccharide Biosynthesis Protein SpsA, Chain A"/>
    <property type="match status" value="1"/>
</dbReference>
<dbReference type="AlphaFoldDB" id="A0A6I1WN70"/>
<evidence type="ECO:0000256" key="1">
    <source>
        <dbReference type="ARBA" id="ARBA00022519"/>
    </source>
</evidence>
<gene>
    <name evidence="4" type="ORF">GHO28_13390</name>
</gene>
<organism evidence="4 5">
    <name type="scientific">Pseudomonas helleri</name>
    <dbReference type="NCBI Taxonomy" id="1608996"/>
    <lineage>
        <taxon>Bacteria</taxon>
        <taxon>Pseudomonadati</taxon>
        <taxon>Pseudomonadota</taxon>
        <taxon>Gammaproteobacteria</taxon>
        <taxon>Pseudomonadales</taxon>
        <taxon>Pseudomonadaceae</taxon>
        <taxon>Pseudomonas</taxon>
    </lineage>
</organism>
<keyword evidence="4" id="KW-0808">Transferase</keyword>
<proteinExistence type="inferred from homology"/>
<dbReference type="PANTHER" id="PTHR43630:SF2">
    <property type="entry name" value="GLYCOSYLTRANSFERASE"/>
    <property type="match status" value="1"/>
</dbReference>
<sequence>MERICRTSCKTNRRAHKELVVNIKSGKKTNIGLSAIILTYNEELHLDRALASISEFVSEIFIIDSYSTDRTLEIAYAFGATVLQNKFINQAKQFQWAMDNTQITGDWILRLDADEIIERDLASEIVHKLPTLSSEIVGINLKRKHIFMNRWVKHGGRYPLIMLRIWRKGYGHIENRWMDEHIVVSGGKTVTFNGGFSDHNLKDLTFFTDKHNKYATREAIEILNQRLNLFPRDHSVTTGATSLQTAAKFFIKEHIYNHIPFTVSSTLYFLWRYFFQLGFLDGRSGFVYHFLQGFWYRFLVGSKVMELEQSISHLKDKNLIIEELSRITGHSLRPEANN</sequence>
<dbReference type="Proteomes" id="UP000466863">
    <property type="component" value="Unassembled WGS sequence"/>
</dbReference>
<evidence type="ECO:0000313" key="4">
    <source>
        <dbReference type="EMBL" id="MQU43488.1"/>
    </source>
</evidence>
<dbReference type="SUPFAM" id="SSF53448">
    <property type="entry name" value="Nucleotide-diphospho-sugar transferases"/>
    <property type="match status" value="1"/>
</dbReference>
<name>A0A6I1WN70_9PSED</name>
<accession>A0A6I1WN70</accession>
<dbReference type="CDD" id="cd02511">
    <property type="entry name" value="Beta4Glucosyltransferase"/>
    <property type="match status" value="1"/>
</dbReference>
<feature type="domain" description="Glycosyltransferase 2-like" evidence="3">
    <location>
        <begin position="34"/>
        <end position="178"/>
    </location>
</feature>
<comment type="similarity">
    <text evidence="2">Belongs to the glycosyltransferase 2 family. WaaE/KdtX subfamily.</text>
</comment>
<comment type="caution">
    <text evidence="4">The sequence shown here is derived from an EMBL/GenBank/DDBJ whole genome shotgun (WGS) entry which is preliminary data.</text>
</comment>
<dbReference type="PANTHER" id="PTHR43630">
    <property type="entry name" value="POLY-BETA-1,6-N-ACETYL-D-GLUCOSAMINE SYNTHASE"/>
    <property type="match status" value="1"/>
</dbReference>
<dbReference type="Pfam" id="PF00535">
    <property type="entry name" value="Glycos_transf_2"/>
    <property type="match status" value="1"/>
</dbReference>
<protein>
    <submittedName>
        <fullName evidence="4">Glycosyltransferase</fullName>
    </submittedName>
</protein>
<dbReference type="GO" id="GO:0016740">
    <property type="term" value="F:transferase activity"/>
    <property type="evidence" value="ECO:0007669"/>
    <property type="project" value="UniProtKB-KW"/>
</dbReference>
<evidence type="ECO:0000259" key="3">
    <source>
        <dbReference type="Pfam" id="PF00535"/>
    </source>
</evidence>
<reference evidence="4 5" key="1">
    <citation type="submission" date="2019-10" db="EMBL/GenBank/DDBJ databases">
        <title>Evaluation of single-gene subtyping targets for Pseudomonas.</title>
        <authorList>
            <person name="Reichler S.J."/>
            <person name="Orsi R.H."/>
            <person name="Wiedmann M."/>
            <person name="Martin N.H."/>
            <person name="Murphy S.I."/>
        </authorList>
    </citation>
    <scope>NUCLEOTIDE SEQUENCE [LARGE SCALE GENOMIC DNA]</scope>
    <source>
        <strain evidence="4 5">FSL R10-1876</strain>
    </source>
</reference>
<keyword evidence="1" id="KW-0472">Membrane</keyword>
<dbReference type="InterPro" id="IPR001173">
    <property type="entry name" value="Glyco_trans_2-like"/>
</dbReference>